<comment type="caution">
    <text evidence="2">The sequence shown here is derived from an EMBL/GenBank/DDBJ whole genome shotgun (WGS) entry which is preliminary data.</text>
</comment>
<evidence type="ECO:0000259" key="1">
    <source>
        <dbReference type="Pfam" id="PF00483"/>
    </source>
</evidence>
<dbReference type="PANTHER" id="PTHR46390">
    <property type="entry name" value="MANNOSE-1-PHOSPHATE GUANYLYLTRANSFERASE"/>
    <property type="match status" value="1"/>
</dbReference>
<dbReference type="Pfam" id="PF00483">
    <property type="entry name" value="NTP_transferase"/>
    <property type="match status" value="1"/>
</dbReference>
<dbReference type="InterPro" id="IPR051161">
    <property type="entry name" value="Mannose-6P_isomerase_type2"/>
</dbReference>
<sequence>MTQVLPFILCGGSGTRLWPLSREAFPKQFHKIAGDETLFQQACRRVTQDSGAKPIVLSGHNHRFLAAEQLAEIGFGGASIVLEPTARGTAPAACIAALIAAESDAETVVLLTPADHIMADAKAFARGVKTAVEAAKDGMLVIFGVKPDCPHTGYGYVEVERSNLPTLGVSNFV</sequence>
<dbReference type="Gene3D" id="3.90.550.10">
    <property type="entry name" value="Spore Coat Polysaccharide Biosynthesis Protein SpsA, Chain A"/>
    <property type="match status" value="1"/>
</dbReference>
<dbReference type="InterPro" id="IPR029044">
    <property type="entry name" value="Nucleotide-diphossugar_trans"/>
</dbReference>
<gene>
    <name evidence="2" type="ORF">S01H1_66194</name>
</gene>
<reference evidence="2" key="1">
    <citation type="journal article" date="2014" name="Front. Microbiol.">
        <title>High frequency of phylogenetically diverse reductive dehalogenase-homologous genes in deep subseafloor sedimentary metagenomes.</title>
        <authorList>
            <person name="Kawai M."/>
            <person name="Futagami T."/>
            <person name="Toyoda A."/>
            <person name="Takaki Y."/>
            <person name="Nishi S."/>
            <person name="Hori S."/>
            <person name="Arai W."/>
            <person name="Tsubouchi T."/>
            <person name="Morono Y."/>
            <person name="Uchiyama I."/>
            <person name="Ito T."/>
            <person name="Fujiyama A."/>
            <person name="Inagaki F."/>
            <person name="Takami H."/>
        </authorList>
    </citation>
    <scope>NUCLEOTIDE SEQUENCE</scope>
    <source>
        <strain evidence="2">Expedition CK06-06</strain>
    </source>
</reference>
<protein>
    <recommendedName>
        <fullName evidence="1">Nucleotidyl transferase domain-containing protein</fullName>
    </recommendedName>
</protein>
<accession>X0WE32</accession>
<dbReference type="SUPFAM" id="SSF53448">
    <property type="entry name" value="Nucleotide-diphospho-sugar transferases"/>
    <property type="match status" value="1"/>
</dbReference>
<name>X0WE32_9ZZZZ</name>
<dbReference type="PANTHER" id="PTHR46390:SF1">
    <property type="entry name" value="MANNOSE-1-PHOSPHATE GUANYLYLTRANSFERASE"/>
    <property type="match status" value="1"/>
</dbReference>
<feature type="domain" description="Nucleotidyl transferase" evidence="1">
    <location>
        <begin position="6"/>
        <end position="162"/>
    </location>
</feature>
<dbReference type="GO" id="GO:0004475">
    <property type="term" value="F:mannose-1-phosphate guanylyltransferase (GTP) activity"/>
    <property type="evidence" value="ECO:0007669"/>
    <property type="project" value="TreeGrafter"/>
</dbReference>
<feature type="non-terminal residue" evidence="2">
    <location>
        <position position="173"/>
    </location>
</feature>
<dbReference type="GO" id="GO:0009298">
    <property type="term" value="P:GDP-mannose biosynthetic process"/>
    <property type="evidence" value="ECO:0007669"/>
    <property type="project" value="TreeGrafter"/>
</dbReference>
<proteinExistence type="predicted"/>
<dbReference type="InterPro" id="IPR005835">
    <property type="entry name" value="NTP_transferase_dom"/>
</dbReference>
<evidence type="ECO:0000313" key="2">
    <source>
        <dbReference type="EMBL" id="GAG29249.1"/>
    </source>
</evidence>
<dbReference type="AlphaFoldDB" id="X0WE32"/>
<organism evidence="2">
    <name type="scientific">marine sediment metagenome</name>
    <dbReference type="NCBI Taxonomy" id="412755"/>
    <lineage>
        <taxon>unclassified sequences</taxon>
        <taxon>metagenomes</taxon>
        <taxon>ecological metagenomes</taxon>
    </lineage>
</organism>
<dbReference type="EMBL" id="BARS01043755">
    <property type="protein sequence ID" value="GAG29249.1"/>
    <property type="molecule type" value="Genomic_DNA"/>
</dbReference>